<dbReference type="InterPro" id="IPR037081">
    <property type="entry name" value="Hyp_TM1506"/>
</dbReference>
<keyword evidence="2" id="KW-0472">Membrane</keyword>
<name>A0ABZ1BVI1_9FIRM</name>
<accession>A0ABZ1BVI1</accession>
<feature type="transmembrane region" description="Helical" evidence="2">
    <location>
        <begin position="196"/>
        <end position="220"/>
    </location>
</feature>
<feature type="transmembrane region" description="Helical" evidence="2">
    <location>
        <begin position="330"/>
        <end position="356"/>
    </location>
</feature>
<protein>
    <submittedName>
        <fullName evidence="3">DUF1893 domain-containing protein</fullName>
    </submittedName>
</protein>
<feature type="transmembrane region" description="Helical" evidence="2">
    <location>
        <begin position="299"/>
        <end position="324"/>
    </location>
</feature>
<evidence type="ECO:0000313" key="4">
    <source>
        <dbReference type="Proteomes" id="UP001332192"/>
    </source>
</evidence>
<keyword evidence="2" id="KW-1133">Transmembrane helix</keyword>
<dbReference type="Pfam" id="PF08973">
    <property type="entry name" value="TM1506"/>
    <property type="match status" value="1"/>
</dbReference>
<dbReference type="SUPFAM" id="SSF53927">
    <property type="entry name" value="Cytidine deaminase-like"/>
    <property type="match status" value="1"/>
</dbReference>
<dbReference type="EMBL" id="CP141615">
    <property type="protein sequence ID" value="WRP16789.1"/>
    <property type="molecule type" value="Genomic_DNA"/>
</dbReference>
<gene>
    <name evidence="3" type="ORF">U7230_11940</name>
</gene>
<evidence type="ECO:0000256" key="2">
    <source>
        <dbReference type="SAM" id="Phobius"/>
    </source>
</evidence>
<feature type="transmembrane region" description="Helical" evidence="2">
    <location>
        <begin position="227"/>
        <end position="252"/>
    </location>
</feature>
<dbReference type="InterPro" id="IPR016193">
    <property type="entry name" value="Cytidine_deaminase-like"/>
</dbReference>
<reference evidence="3 4" key="1">
    <citation type="journal article" date="2024" name="Front. Microbiol.">
        <title>Novel thermophilic genera Geochorda gen. nov. and Carboxydochorda gen. nov. from the deep terrestrial subsurface reveal the ecophysiological diversity in the class Limnochordia.</title>
        <authorList>
            <person name="Karnachuk O.V."/>
            <person name="Lukina A.P."/>
            <person name="Avakyan M.R."/>
            <person name="Kadnikov V.V."/>
            <person name="Begmatov S."/>
            <person name="Beletsky A.V."/>
            <person name="Vlasova K.G."/>
            <person name="Novikov A.A."/>
            <person name="Shcherbakova V.A."/>
            <person name="Mardanov A.V."/>
            <person name="Ravin N.V."/>
        </authorList>
    </citation>
    <scope>NUCLEOTIDE SEQUENCE [LARGE SCALE GENOMIC DNA]</scope>
    <source>
        <strain evidence="3 4">L945</strain>
    </source>
</reference>
<dbReference type="InterPro" id="IPR015067">
    <property type="entry name" value="DUF1893_TM1506-like"/>
</dbReference>
<evidence type="ECO:0000256" key="1">
    <source>
        <dbReference type="SAM" id="MobiDB-lite"/>
    </source>
</evidence>
<dbReference type="Proteomes" id="UP001332192">
    <property type="component" value="Chromosome"/>
</dbReference>
<keyword evidence="2" id="KW-0812">Transmembrane</keyword>
<sequence>MNVIDFTGEPKDSSLSSPSRRRQQEALGSDLELAVQVLREGRWSHVFARDGRIVASGEGHGVLPLVATIRRVGRGELAGASLADKVVGRAALMAALATGVRAVHGEFMSEAAIEEATRRRVPFSYGVAIPRVLNQAGTDLCPFEAAVRDVEEPEAALRALERAAERMGRQRAGAERAAGGRLRARGRPGVQWITRAALWTALAVLVPVLLHPLGVGPVFLPMHWPVLVGGALGGAAVGLVAGALAPLLSYFLTGMPPLVPPIAPLMAIELAAAGWVAGWVRSLAAARQAAGRASLGAEYLWLAAAILAGRVALGAAAIGLGPWIGLKVPGLAYVQGALLSGLPGFALQLLALPVLVRRLAARPRP</sequence>
<keyword evidence="4" id="KW-1185">Reference proteome</keyword>
<evidence type="ECO:0000313" key="3">
    <source>
        <dbReference type="EMBL" id="WRP16789.1"/>
    </source>
</evidence>
<dbReference type="Gene3D" id="1.10.1760.20">
    <property type="match status" value="1"/>
</dbReference>
<feature type="region of interest" description="Disordered" evidence="1">
    <location>
        <begin position="1"/>
        <end position="23"/>
    </location>
</feature>
<dbReference type="Gene3D" id="3.40.140.30">
    <property type="entry name" value="Hypothetical protein TM1506"/>
    <property type="match status" value="1"/>
</dbReference>
<feature type="transmembrane region" description="Helical" evidence="2">
    <location>
        <begin position="258"/>
        <end position="278"/>
    </location>
</feature>
<proteinExistence type="predicted"/>
<dbReference type="RefSeq" id="WP_324716061.1">
    <property type="nucleotide sequence ID" value="NZ_CP141615.1"/>
</dbReference>
<organism evidence="3 4">
    <name type="scientific">Carboxydichorda subterranea</name>
    <dbReference type="NCBI Taxonomy" id="3109565"/>
    <lineage>
        <taxon>Bacteria</taxon>
        <taxon>Bacillati</taxon>
        <taxon>Bacillota</taxon>
        <taxon>Limnochordia</taxon>
        <taxon>Limnochordales</taxon>
        <taxon>Geochordaceae</taxon>
        <taxon>Carboxydichorda</taxon>
    </lineage>
</organism>